<comment type="caution">
    <text evidence="2">The sequence shown here is derived from an EMBL/GenBank/DDBJ whole genome shotgun (WGS) entry which is preliminary data.</text>
</comment>
<keyword evidence="1" id="KW-1133">Transmembrane helix</keyword>
<evidence type="ECO:0000313" key="3">
    <source>
        <dbReference type="Proteomes" id="UP001501521"/>
    </source>
</evidence>
<gene>
    <name evidence="2" type="ORF">GCM10025789_31170</name>
</gene>
<keyword evidence="1" id="KW-0472">Membrane</keyword>
<keyword evidence="1" id="KW-0812">Transmembrane</keyword>
<accession>A0ABP9FNU7</accession>
<sequence length="62" mass="5817">MGVGDGDTVVGVGVGVGVGIGAALLVVGVGVGLEVGSVSGVQPARSAPMVSVATAIVRRVFI</sequence>
<protein>
    <submittedName>
        <fullName evidence="2">Uncharacterized protein</fullName>
    </submittedName>
</protein>
<evidence type="ECO:0000313" key="2">
    <source>
        <dbReference type="EMBL" id="GAA4909691.1"/>
    </source>
</evidence>
<keyword evidence="3" id="KW-1185">Reference proteome</keyword>
<feature type="transmembrane region" description="Helical" evidence="1">
    <location>
        <begin position="12"/>
        <end position="33"/>
    </location>
</feature>
<evidence type="ECO:0000256" key="1">
    <source>
        <dbReference type="SAM" id="Phobius"/>
    </source>
</evidence>
<reference evidence="3" key="1">
    <citation type="journal article" date="2019" name="Int. J. Syst. Evol. Microbiol.">
        <title>The Global Catalogue of Microorganisms (GCM) 10K type strain sequencing project: providing services to taxonomists for standard genome sequencing and annotation.</title>
        <authorList>
            <consortium name="The Broad Institute Genomics Platform"/>
            <consortium name="The Broad Institute Genome Sequencing Center for Infectious Disease"/>
            <person name="Wu L."/>
            <person name="Ma J."/>
        </authorList>
    </citation>
    <scope>NUCLEOTIDE SEQUENCE [LARGE SCALE GENOMIC DNA]</scope>
    <source>
        <strain evidence="3">JCM 19125</strain>
    </source>
</reference>
<proteinExistence type="predicted"/>
<name>A0ABP9FNU7_9ACTN</name>
<organism evidence="2 3">
    <name type="scientific">Tessaracoccus lubricantis</name>
    <dbReference type="NCBI Taxonomy" id="545543"/>
    <lineage>
        <taxon>Bacteria</taxon>
        <taxon>Bacillati</taxon>
        <taxon>Actinomycetota</taxon>
        <taxon>Actinomycetes</taxon>
        <taxon>Propionibacteriales</taxon>
        <taxon>Propionibacteriaceae</taxon>
        <taxon>Tessaracoccus</taxon>
    </lineage>
</organism>
<dbReference type="Proteomes" id="UP001501521">
    <property type="component" value="Unassembled WGS sequence"/>
</dbReference>
<dbReference type="EMBL" id="BAABLV010000066">
    <property type="protein sequence ID" value="GAA4909691.1"/>
    <property type="molecule type" value="Genomic_DNA"/>
</dbReference>